<gene>
    <name evidence="2" type="ORF">Vbra_18390</name>
</gene>
<feature type="region of interest" description="Disordered" evidence="1">
    <location>
        <begin position="340"/>
        <end position="362"/>
    </location>
</feature>
<dbReference type="VEuPathDB" id="CryptoDB:Vbra_18390"/>
<dbReference type="EMBL" id="CDMY01000763">
    <property type="protein sequence ID" value="CEM32798.1"/>
    <property type="molecule type" value="Genomic_DNA"/>
</dbReference>
<evidence type="ECO:0000313" key="3">
    <source>
        <dbReference type="Proteomes" id="UP000041254"/>
    </source>
</evidence>
<evidence type="ECO:0000313" key="2">
    <source>
        <dbReference type="EMBL" id="CEM32798.1"/>
    </source>
</evidence>
<dbReference type="InParanoid" id="A0A0G4GQR1"/>
<proteinExistence type="predicted"/>
<reference evidence="2 3" key="1">
    <citation type="submission" date="2014-11" db="EMBL/GenBank/DDBJ databases">
        <authorList>
            <person name="Zhu J."/>
            <person name="Qi W."/>
            <person name="Song R."/>
        </authorList>
    </citation>
    <scope>NUCLEOTIDE SEQUENCE [LARGE SCALE GENOMIC DNA]</scope>
</reference>
<feature type="compositionally biased region" description="Polar residues" evidence="1">
    <location>
        <begin position="1"/>
        <end position="18"/>
    </location>
</feature>
<sequence>MASNSKQRPTLRTSQSASDLRPHCRAQPPVQRVPSGHGFIHRPSRPPAAKGPSAIRKNAPAADGGVEIRAENDMIEYCPMGSFEDPSGYAGLDICDGGVDVAALLRAIEAMPWQDKGSPTAKDRMVDDGLDVSTCSLSPASPLSPTAISPPFSSLFATPPTPLSPISPPALPAITHDESILDVTFELPPPMVSAADQPAAAFVDPSGYGGLDLDLSPFGIAQPAMVGDASEGGWPTGVYEGGQAARPSLGGAVTPGPVTPAAKGTPKFGLTPMVPSLTPPPQAASRLGAQGFLKSRLPSLAPMAGCFSPAPPFASPAPPHVVNMRNPLASPFPTPAFMRQPYTGEGGWGEGAQEVTEESTEA</sequence>
<feature type="region of interest" description="Disordered" evidence="1">
    <location>
        <begin position="1"/>
        <end position="63"/>
    </location>
</feature>
<organism evidence="2 3">
    <name type="scientific">Vitrella brassicaformis (strain CCMP3155)</name>
    <dbReference type="NCBI Taxonomy" id="1169540"/>
    <lineage>
        <taxon>Eukaryota</taxon>
        <taxon>Sar</taxon>
        <taxon>Alveolata</taxon>
        <taxon>Colpodellida</taxon>
        <taxon>Vitrellaceae</taxon>
        <taxon>Vitrella</taxon>
    </lineage>
</organism>
<keyword evidence="3" id="KW-1185">Reference proteome</keyword>
<protein>
    <submittedName>
        <fullName evidence="2">Uncharacterized protein</fullName>
    </submittedName>
</protein>
<dbReference type="Proteomes" id="UP000041254">
    <property type="component" value="Unassembled WGS sequence"/>
</dbReference>
<dbReference type="AlphaFoldDB" id="A0A0G4GQR1"/>
<evidence type="ECO:0000256" key="1">
    <source>
        <dbReference type="SAM" id="MobiDB-lite"/>
    </source>
</evidence>
<accession>A0A0G4GQR1</accession>
<name>A0A0G4GQR1_VITBC</name>